<evidence type="ECO:0000259" key="5">
    <source>
        <dbReference type="PROSITE" id="PS50949"/>
    </source>
</evidence>
<gene>
    <name evidence="6" type="ORF">LKD45_04400</name>
</gene>
<evidence type="ECO:0000256" key="4">
    <source>
        <dbReference type="ARBA" id="ARBA00023163"/>
    </source>
</evidence>
<evidence type="ECO:0000256" key="1">
    <source>
        <dbReference type="ARBA" id="ARBA00022491"/>
    </source>
</evidence>
<organism evidence="6 7">
    <name type="scientific">Gallintestinimicrobium propionicum</name>
    <dbReference type="NCBI Taxonomy" id="2981770"/>
    <lineage>
        <taxon>Bacteria</taxon>
        <taxon>Bacillati</taxon>
        <taxon>Bacillota</taxon>
        <taxon>Clostridia</taxon>
        <taxon>Lachnospirales</taxon>
        <taxon>Lachnospiraceae</taxon>
        <taxon>Gallintestinimicrobium</taxon>
    </lineage>
</organism>
<keyword evidence="4" id="KW-0804">Transcription</keyword>
<dbReference type="PANTHER" id="PTHR30146:SF95">
    <property type="entry name" value="RIBOSE OPERON REPRESSOR"/>
    <property type="match status" value="1"/>
</dbReference>
<dbReference type="InterPro" id="IPR001761">
    <property type="entry name" value="Peripla_BP/Lac1_sug-bd_dom"/>
</dbReference>
<dbReference type="CDD" id="cd07377">
    <property type="entry name" value="WHTH_GntR"/>
    <property type="match status" value="1"/>
</dbReference>
<dbReference type="FunFam" id="1.10.10.10:FF:000079">
    <property type="entry name" value="GntR family transcriptional regulator"/>
    <property type="match status" value="1"/>
</dbReference>
<feature type="domain" description="HTH gntR-type" evidence="5">
    <location>
        <begin position="4"/>
        <end position="72"/>
    </location>
</feature>
<dbReference type="CDD" id="cd06267">
    <property type="entry name" value="PBP1_LacI_sugar_binding-like"/>
    <property type="match status" value="1"/>
</dbReference>
<evidence type="ECO:0000256" key="3">
    <source>
        <dbReference type="ARBA" id="ARBA00023125"/>
    </source>
</evidence>
<dbReference type="Gene3D" id="3.40.50.2300">
    <property type="match status" value="2"/>
</dbReference>
<dbReference type="Proteomes" id="UP001199355">
    <property type="component" value="Unassembled WGS sequence"/>
</dbReference>
<keyword evidence="3" id="KW-0238">DNA-binding</keyword>
<dbReference type="Pfam" id="PF00392">
    <property type="entry name" value="GntR"/>
    <property type="match status" value="1"/>
</dbReference>
<dbReference type="InterPro" id="IPR036388">
    <property type="entry name" value="WH-like_DNA-bd_sf"/>
</dbReference>
<keyword evidence="2" id="KW-0805">Transcription regulation</keyword>
<reference evidence="6 7" key="1">
    <citation type="submission" date="2021-10" db="EMBL/GenBank/DDBJ databases">
        <title>Anaerobic single-cell dispensing facilitates the cultivation of human gut bacteria.</title>
        <authorList>
            <person name="Afrizal A."/>
        </authorList>
    </citation>
    <scope>NUCLEOTIDE SEQUENCE [LARGE SCALE GENOMIC DNA]</scope>
    <source>
        <strain evidence="6 7">CLA-AA-H244</strain>
    </source>
</reference>
<dbReference type="SUPFAM" id="SSF53822">
    <property type="entry name" value="Periplasmic binding protein-like I"/>
    <property type="match status" value="1"/>
</dbReference>
<dbReference type="PANTHER" id="PTHR30146">
    <property type="entry name" value="LACI-RELATED TRANSCRIPTIONAL REPRESSOR"/>
    <property type="match status" value="1"/>
</dbReference>
<dbReference type="RefSeq" id="WP_021914580.1">
    <property type="nucleotide sequence ID" value="NZ_JAJEQF010000007.1"/>
</dbReference>
<protein>
    <submittedName>
        <fullName evidence="6">GntR family transcriptional regulator</fullName>
    </submittedName>
</protein>
<comment type="caution">
    <text evidence="6">The sequence shown here is derived from an EMBL/GenBank/DDBJ whole genome shotgun (WGS) entry which is preliminary data.</text>
</comment>
<dbReference type="InterPro" id="IPR000524">
    <property type="entry name" value="Tscrpt_reg_HTH_GntR"/>
</dbReference>
<sequence>MKQIPLYEQIYEEIREKIEERGYRVGDRLPSEKELSEQYHVSRITSKKAVELLAEEGLVTRIPGKGTFVIEHQEMPKALEIPADSMTEKKPLPDHPPVIGVVLDGFGADFGCQMLGSIEMECRNQGFGMMLVCSYGRKDEETTGIKRLRELGVSGIIIMCVHDENYSESILEMAVQHFPVVTIDRRLKGVPISFVGTDSEAASRELARYLLDRGYRKTCFVKPHAAETSTLQERIQGFKKAYNEYGLFADESLWITDIRATLPAYHQYRGEQQLAEDEEKIIEFIQKHPEIDSYFAVEYSLARIVYTCLRKLGLQEKCPVVCFDGSDNIVQESMFTHVKQNEKEIGSLSVRLLADEIRGDDEVKTVLVPYHIREMTRGAAD</sequence>
<evidence type="ECO:0000256" key="2">
    <source>
        <dbReference type="ARBA" id="ARBA00023015"/>
    </source>
</evidence>
<proteinExistence type="predicted"/>
<dbReference type="Pfam" id="PF00532">
    <property type="entry name" value="Peripla_BP_1"/>
    <property type="match status" value="1"/>
</dbReference>
<dbReference type="PROSITE" id="PS50949">
    <property type="entry name" value="HTH_GNTR"/>
    <property type="match status" value="1"/>
</dbReference>
<keyword evidence="7" id="KW-1185">Reference proteome</keyword>
<dbReference type="PRINTS" id="PR00035">
    <property type="entry name" value="HTHGNTR"/>
</dbReference>
<dbReference type="AlphaFoldDB" id="A0AAE3AWB6"/>
<keyword evidence="1" id="KW-0678">Repressor</keyword>
<dbReference type="SMART" id="SM00345">
    <property type="entry name" value="HTH_GNTR"/>
    <property type="match status" value="1"/>
</dbReference>
<evidence type="ECO:0000313" key="6">
    <source>
        <dbReference type="EMBL" id="MCC2166943.1"/>
    </source>
</evidence>
<accession>A0AAE3AWB6</accession>
<dbReference type="GO" id="GO:0003700">
    <property type="term" value="F:DNA-binding transcription factor activity"/>
    <property type="evidence" value="ECO:0007669"/>
    <property type="project" value="InterPro"/>
</dbReference>
<dbReference type="Gene3D" id="1.10.10.10">
    <property type="entry name" value="Winged helix-like DNA-binding domain superfamily/Winged helix DNA-binding domain"/>
    <property type="match status" value="1"/>
</dbReference>
<dbReference type="InterPro" id="IPR028082">
    <property type="entry name" value="Peripla_BP_I"/>
</dbReference>
<evidence type="ECO:0000313" key="7">
    <source>
        <dbReference type="Proteomes" id="UP001199355"/>
    </source>
</evidence>
<dbReference type="GO" id="GO:0000976">
    <property type="term" value="F:transcription cis-regulatory region binding"/>
    <property type="evidence" value="ECO:0007669"/>
    <property type="project" value="TreeGrafter"/>
</dbReference>
<dbReference type="InterPro" id="IPR036390">
    <property type="entry name" value="WH_DNA-bd_sf"/>
</dbReference>
<name>A0AAE3AWB6_9FIRM</name>
<dbReference type="SUPFAM" id="SSF46785">
    <property type="entry name" value="Winged helix' DNA-binding domain"/>
    <property type="match status" value="1"/>
</dbReference>
<dbReference type="EMBL" id="JAJEQF010000007">
    <property type="protein sequence ID" value="MCC2166943.1"/>
    <property type="molecule type" value="Genomic_DNA"/>
</dbReference>